<keyword evidence="1" id="KW-0378">Hydrolase</keyword>
<dbReference type="Pfam" id="PF02545">
    <property type="entry name" value="Maf"/>
    <property type="match status" value="1"/>
</dbReference>
<dbReference type="OrthoDB" id="10267058at2759"/>
<dbReference type="STRING" id="1555241.A0A4P9XBM6"/>
<organism evidence="2 3">
    <name type="scientific">Caulochytrium protostelioides</name>
    <dbReference type="NCBI Taxonomy" id="1555241"/>
    <lineage>
        <taxon>Eukaryota</taxon>
        <taxon>Fungi</taxon>
        <taxon>Fungi incertae sedis</taxon>
        <taxon>Chytridiomycota</taxon>
        <taxon>Chytridiomycota incertae sedis</taxon>
        <taxon>Chytridiomycetes</taxon>
        <taxon>Caulochytriales</taxon>
        <taxon>Caulochytriaceae</taxon>
        <taxon>Caulochytrium</taxon>
    </lineage>
</organism>
<evidence type="ECO:0008006" key="4">
    <source>
        <dbReference type="Google" id="ProtNLM"/>
    </source>
</evidence>
<dbReference type="PANTHER" id="PTHR43213:SF4">
    <property type="entry name" value="7-METHYL-GTP PYROPHOSPHATASE"/>
    <property type="match status" value="1"/>
</dbReference>
<evidence type="ECO:0000256" key="1">
    <source>
        <dbReference type="ARBA" id="ARBA00022801"/>
    </source>
</evidence>
<dbReference type="Gene3D" id="3.90.950.10">
    <property type="match status" value="1"/>
</dbReference>
<dbReference type="SUPFAM" id="SSF52972">
    <property type="entry name" value="ITPase-like"/>
    <property type="match status" value="1"/>
</dbReference>
<dbReference type="InterPro" id="IPR003697">
    <property type="entry name" value="Maf-like"/>
</dbReference>
<evidence type="ECO:0000313" key="3">
    <source>
        <dbReference type="Proteomes" id="UP000274922"/>
    </source>
</evidence>
<dbReference type="AlphaFoldDB" id="A0A4P9XBM6"/>
<gene>
    <name evidence="2" type="ORF">CXG81DRAFT_10707</name>
</gene>
<dbReference type="GO" id="GO:0047429">
    <property type="term" value="F:nucleoside triphosphate diphosphatase activity"/>
    <property type="evidence" value="ECO:0007669"/>
    <property type="project" value="InterPro"/>
</dbReference>
<name>A0A4P9XBM6_9FUNG</name>
<dbReference type="InterPro" id="IPR029001">
    <property type="entry name" value="ITPase-like_fam"/>
</dbReference>
<keyword evidence="3" id="KW-1185">Reference proteome</keyword>
<dbReference type="Proteomes" id="UP000274922">
    <property type="component" value="Unassembled WGS sequence"/>
</dbReference>
<dbReference type="PANTHER" id="PTHR43213">
    <property type="entry name" value="BIFUNCTIONAL DTTP/UTP PYROPHOSPHATASE/METHYLTRANSFERASE PROTEIN-RELATED"/>
    <property type="match status" value="1"/>
</dbReference>
<accession>A0A4P9XBM6</accession>
<dbReference type="EMBL" id="ML014142">
    <property type="protein sequence ID" value="RKP02511.1"/>
    <property type="molecule type" value="Genomic_DNA"/>
</dbReference>
<evidence type="ECO:0000313" key="2">
    <source>
        <dbReference type="EMBL" id="RKP02511.1"/>
    </source>
</evidence>
<reference evidence="3" key="1">
    <citation type="journal article" date="2018" name="Nat. Microbiol.">
        <title>Leveraging single-cell genomics to expand the fungal tree of life.</title>
        <authorList>
            <person name="Ahrendt S.R."/>
            <person name="Quandt C.A."/>
            <person name="Ciobanu D."/>
            <person name="Clum A."/>
            <person name="Salamov A."/>
            <person name="Andreopoulos B."/>
            <person name="Cheng J.F."/>
            <person name="Woyke T."/>
            <person name="Pelin A."/>
            <person name="Henrissat B."/>
            <person name="Reynolds N.K."/>
            <person name="Benny G.L."/>
            <person name="Smith M.E."/>
            <person name="James T.Y."/>
            <person name="Grigoriev I.V."/>
        </authorList>
    </citation>
    <scope>NUCLEOTIDE SEQUENCE [LARGE SCALE GENOMIC DNA]</scope>
    <source>
        <strain evidence="3">ATCC 52028</strain>
    </source>
</reference>
<dbReference type="PIRSF" id="PIRSF006305">
    <property type="entry name" value="Maf"/>
    <property type="match status" value="1"/>
</dbReference>
<proteinExistence type="inferred from homology"/>
<dbReference type="HAMAP" id="MF_00528">
    <property type="entry name" value="Maf"/>
    <property type="match status" value="1"/>
</dbReference>
<protein>
    <recommendedName>
        <fullName evidence="4">Maf-like protein</fullName>
    </recommendedName>
</protein>
<sequence length="227" mass="23486">MTLPELKPEPALVALNVAQRLTAPLVLGSSSAFRGHVLAAYGIPYTSAKPEIDEKALGDRGPNADPNALTRLIAGAKMDALVAAIARGDLPAVPADAVVVTCDQVVTHAGAIREKPVDAAEARRFLASYSASAASATSGLVVRHLATGRTATGNTTATQHFAAVPDTVLDAMVPRVMWSAGGLVVEDPALAPYLREREGTEDEIIGMPIRLLAQLLEEVGACAPSPP</sequence>